<dbReference type="GO" id="GO:0051960">
    <property type="term" value="P:regulation of nervous system development"/>
    <property type="evidence" value="ECO:0007669"/>
    <property type="project" value="UniProtKB-ARBA"/>
</dbReference>
<dbReference type="GO" id="GO:0008582">
    <property type="term" value="P:regulation of synaptic assembly at neuromuscular junction"/>
    <property type="evidence" value="ECO:0007669"/>
    <property type="project" value="UniProtKB-ARBA"/>
</dbReference>
<feature type="domain" description="PH" evidence="14">
    <location>
        <begin position="1624"/>
        <end position="1722"/>
    </location>
</feature>
<dbReference type="GO" id="GO:0098793">
    <property type="term" value="C:presynapse"/>
    <property type="evidence" value="ECO:0007669"/>
    <property type="project" value="UniProtKB-ARBA"/>
</dbReference>
<dbReference type="InterPro" id="IPR036961">
    <property type="entry name" value="Kinesin_motor_dom_sf"/>
</dbReference>
<evidence type="ECO:0000256" key="1">
    <source>
        <dbReference type="ARBA" id="ARBA00004245"/>
    </source>
</evidence>
<dbReference type="InterPro" id="IPR001849">
    <property type="entry name" value="PH_domain"/>
</dbReference>
<feature type="coiled-coil region" evidence="12">
    <location>
        <begin position="624"/>
        <end position="673"/>
    </location>
</feature>
<feature type="compositionally biased region" description="Basic and acidic residues" evidence="13">
    <location>
        <begin position="953"/>
        <end position="971"/>
    </location>
</feature>
<evidence type="ECO:0000256" key="5">
    <source>
        <dbReference type="ARBA" id="ARBA00022741"/>
    </source>
</evidence>
<dbReference type="Pfam" id="PF02731">
    <property type="entry name" value="SKIP_SNW"/>
    <property type="match status" value="1"/>
</dbReference>
<dbReference type="CDD" id="cd22705">
    <property type="entry name" value="FHA_KIF1"/>
    <property type="match status" value="1"/>
</dbReference>
<evidence type="ECO:0000259" key="15">
    <source>
        <dbReference type="PROSITE" id="PS50067"/>
    </source>
</evidence>
<dbReference type="PROSITE" id="PS50067">
    <property type="entry name" value="KINESIN_MOTOR_2"/>
    <property type="match status" value="1"/>
</dbReference>
<dbReference type="SMART" id="SM00129">
    <property type="entry name" value="KISc"/>
    <property type="match status" value="1"/>
</dbReference>
<evidence type="ECO:0000259" key="14">
    <source>
        <dbReference type="PROSITE" id="PS50003"/>
    </source>
</evidence>
<dbReference type="Gene3D" id="6.10.250.2520">
    <property type="match status" value="1"/>
</dbReference>
<organism evidence="16 17">
    <name type="scientific">Trichomalopsis sarcophagae</name>
    <dbReference type="NCBI Taxonomy" id="543379"/>
    <lineage>
        <taxon>Eukaryota</taxon>
        <taxon>Metazoa</taxon>
        <taxon>Ecdysozoa</taxon>
        <taxon>Arthropoda</taxon>
        <taxon>Hexapoda</taxon>
        <taxon>Insecta</taxon>
        <taxon>Pterygota</taxon>
        <taxon>Neoptera</taxon>
        <taxon>Endopterygota</taxon>
        <taxon>Hymenoptera</taxon>
        <taxon>Apocrita</taxon>
        <taxon>Proctotrupomorpha</taxon>
        <taxon>Chalcidoidea</taxon>
        <taxon>Pteromalidae</taxon>
        <taxon>Pteromalinae</taxon>
        <taxon>Trichomalopsis</taxon>
    </lineage>
</organism>
<dbReference type="InterPro" id="IPR027417">
    <property type="entry name" value="P-loop_NTPase"/>
</dbReference>
<dbReference type="GO" id="GO:0021700">
    <property type="term" value="P:developmental maturation"/>
    <property type="evidence" value="ECO:0007669"/>
    <property type="project" value="UniProtKB-ARBA"/>
</dbReference>
<feature type="region of interest" description="Disordered" evidence="13">
    <location>
        <begin position="2331"/>
        <end position="2351"/>
    </location>
</feature>
<dbReference type="Pfam" id="PF00169">
    <property type="entry name" value="PH"/>
    <property type="match status" value="1"/>
</dbReference>
<keyword evidence="7 12" id="KW-0175">Coiled coil</keyword>
<dbReference type="FunFam" id="3.40.850.10:FF:000004">
    <property type="entry name" value="Kinesin-like protein isoform 2"/>
    <property type="match status" value="1"/>
</dbReference>
<keyword evidence="4" id="KW-0493">Microtubule</keyword>
<proteinExistence type="inferred from homology"/>
<gene>
    <name evidence="16" type="ORF">TSAR_005862</name>
</gene>
<feature type="region of interest" description="Disordered" evidence="13">
    <location>
        <begin position="2368"/>
        <end position="2392"/>
    </location>
</feature>
<feature type="region of interest" description="Disordered" evidence="13">
    <location>
        <begin position="2066"/>
        <end position="2092"/>
    </location>
</feature>
<dbReference type="OrthoDB" id="3176171at2759"/>
<dbReference type="GO" id="GO:0008017">
    <property type="term" value="F:microtubule binding"/>
    <property type="evidence" value="ECO:0007669"/>
    <property type="project" value="InterPro"/>
</dbReference>
<dbReference type="GO" id="GO:0016192">
    <property type="term" value="P:vesicle-mediated transport"/>
    <property type="evidence" value="ECO:0007669"/>
    <property type="project" value="UniProtKB-ARBA"/>
</dbReference>
<evidence type="ECO:0000256" key="7">
    <source>
        <dbReference type="ARBA" id="ARBA00023054"/>
    </source>
</evidence>
<dbReference type="InterPro" id="IPR001752">
    <property type="entry name" value="Kinesin_motor_dom"/>
</dbReference>
<evidence type="ECO:0000313" key="17">
    <source>
        <dbReference type="Proteomes" id="UP000215335"/>
    </source>
</evidence>
<dbReference type="GO" id="GO:0003777">
    <property type="term" value="F:microtubule motor activity"/>
    <property type="evidence" value="ECO:0007669"/>
    <property type="project" value="InterPro"/>
</dbReference>
<keyword evidence="3" id="KW-0963">Cytoplasm</keyword>
<evidence type="ECO:0000256" key="13">
    <source>
        <dbReference type="SAM" id="MobiDB-lite"/>
    </source>
</evidence>
<feature type="compositionally biased region" description="Polar residues" evidence="13">
    <location>
        <begin position="2370"/>
        <end position="2379"/>
    </location>
</feature>
<feature type="compositionally biased region" description="Basic and acidic residues" evidence="13">
    <location>
        <begin position="2381"/>
        <end position="2392"/>
    </location>
</feature>
<dbReference type="SUPFAM" id="SSF50729">
    <property type="entry name" value="PH domain-like"/>
    <property type="match status" value="1"/>
</dbReference>
<evidence type="ECO:0000256" key="6">
    <source>
        <dbReference type="ARBA" id="ARBA00022840"/>
    </source>
</evidence>
<feature type="region of interest" description="Disordered" evidence="13">
    <location>
        <begin position="2169"/>
        <end position="2189"/>
    </location>
</feature>
<keyword evidence="17" id="KW-1185">Reference proteome</keyword>
<dbReference type="GO" id="GO:0048490">
    <property type="term" value="P:anterograde synaptic vesicle transport"/>
    <property type="evidence" value="ECO:0007669"/>
    <property type="project" value="UniProtKB-ARBA"/>
</dbReference>
<evidence type="ECO:0000256" key="2">
    <source>
        <dbReference type="ARBA" id="ARBA00020751"/>
    </source>
</evidence>
<name>A0A232FKZ6_9HYME</name>
<dbReference type="Gene3D" id="2.60.200.20">
    <property type="match status" value="1"/>
</dbReference>
<dbReference type="FunFam" id="2.60.200.20:FF:000001">
    <property type="entry name" value="Kinesin family member 1B"/>
    <property type="match status" value="1"/>
</dbReference>
<dbReference type="InterPro" id="IPR049780">
    <property type="entry name" value="PH_KIFIA_KIFIB"/>
</dbReference>
<dbReference type="PROSITE" id="PS50003">
    <property type="entry name" value="PH_DOMAIN"/>
    <property type="match status" value="1"/>
</dbReference>
<keyword evidence="6 11" id="KW-0067">ATP-binding</keyword>
<dbReference type="GO" id="GO:0000398">
    <property type="term" value="P:mRNA splicing, via spliceosome"/>
    <property type="evidence" value="ECO:0007669"/>
    <property type="project" value="InterPro"/>
</dbReference>
<dbReference type="GO" id="GO:1904115">
    <property type="term" value="C:axon cytoplasm"/>
    <property type="evidence" value="ECO:0007669"/>
    <property type="project" value="GOC"/>
</dbReference>
<dbReference type="FunFam" id="2.30.29.30:FF:000204">
    <property type="entry name" value="kinesin-like protein unc-104 isoform X6"/>
    <property type="match status" value="1"/>
</dbReference>
<evidence type="ECO:0000256" key="11">
    <source>
        <dbReference type="PROSITE-ProRule" id="PRU00283"/>
    </source>
</evidence>
<dbReference type="PANTHER" id="PTHR47117">
    <property type="entry name" value="STAR-RELATED LIPID TRANSFER PROTEIN 9"/>
    <property type="match status" value="1"/>
</dbReference>
<feature type="non-terminal residue" evidence="16">
    <location>
        <position position="2430"/>
    </location>
</feature>
<evidence type="ECO:0000256" key="9">
    <source>
        <dbReference type="ARBA" id="ARBA00023212"/>
    </source>
</evidence>
<evidence type="ECO:0000256" key="12">
    <source>
        <dbReference type="SAM" id="Coils"/>
    </source>
</evidence>
<dbReference type="PRINTS" id="PR00380">
    <property type="entry name" value="KINESINHEAVY"/>
</dbReference>
<dbReference type="Pfam" id="PF16183">
    <property type="entry name" value="Kinesin_assoc"/>
    <property type="match status" value="1"/>
</dbReference>
<keyword evidence="8 11" id="KW-0505">Motor protein</keyword>
<dbReference type="PROSITE" id="PS00411">
    <property type="entry name" value="KINESIN_MOTOR_1"/>
    <property type="match status" value="1"/>
</dbReference>
<sequence>MSSVKVAVRVRPFNMREITREAQCIIEMTGNTTSIANPKAPPGTKDAIKSFNYDYSYFSMDPNDENYSTQIMVYKDIGEEMLEHAFEGYNVCIFAYGQTGAGKSYTMMGKQEEGQEGIIPQICKDLFRRIGDNSSNEDMKHSVEVSYMEIYCERVRDLLNPKNKGNLRVREHPLLGPYVEDLSKLAVMSYEDIHNLIDEGNKARTVAATNMNETSSRSHAVFTIFFTQQKQDNATGLVTEKVSKISLVDLAGSERADSTGAKGTRLKEGANINKSLTTLGKVISALAEIASKDKKKKKADFIPYRDSVLTWLLRENLGGNSKTAMIAAVSPADINYDETLSTLRYADRAKQIVCKAVVNEDANAKIIRELKEEIQKLRELLKQEGIDYQEGDVTSFIRNAKREDDTKESRQRIPSHGTSTLAEEAVEQLQASEKLIAELNETWEEKLKRTEAIRLQREAVFAEMGVAVKEDGVTVGVFSPKKTPHLVNLNEDPLMSECLLYYIKDGFTRIGSAEANIPQDIQLCGPHILSEHCVFENHEGLITLIPKAGALIYVNGRAITEPLLLKTGSRVILGKNHVFRFNHPDQVRERREKSSPAETPANGETVDWNFAQIELLEKQGIDLKVEMDKRLLVLEEQFRKEKEEADQLFEEQRKTYEARIDALQKQVEEQSMTMSMYSSYTPEDFNNIEEDIFVNPLFDAESNWGEREFQLASWAFRKWKYHQFTSLRDDLWGNAIFLKEANAISVELKKKVQFQFTLLTDTLYSPLPPDLLPAVEDDEEEERPFPRTIVAVEVQDLKNGATHYWTLDKLRQRLELMREMYHNEAELSPTSPDYNIESITGGDPFYDRFPWFRMVGRSFVYLSNLLYPVPLIHKIAIVNEKGDVKGYLRVAVQAVVEEENSEYSSGVRQSARISFDDDLFGTQRQNRRNTLLAQTLEKNQQQQILMQEERVVEGHNENKEIKSNENCKELKEDEEVGDADSGRGDSSVSSDMKEEELPEHLQIGAEFTFRVTVLQAMGIATEYVDLFCQFNFLHRHDIDTFSTEPVKNTGKGNPPGFYHVQNVIQLSTDCVSKITNSQSYVRALYFQITVTVTKSFIEYLKTQPIVFEVIGHYQQHPLHKDAKLEFVRQPPKRMLPPSIPISQPVRSPKFGSVLPSPSTSHVHAKYDVLVWFEICELAPNGEYVPSVVDHSDDLPCRGLFLLHQGIQRRIRITIVHEQASELRWKDVRELVVGRIRNTPEPEEEDNDSSVLSLGLFPGEYLDLPGDDRCMYRFEAAWDSSLHNSALLNRVTSYGEQIFMTISAYLELENCGRPAIITKDLSMIIYGRDARVGPRSLKHLFSGSYRNQEANRLSGVYELVLRRASEAGSPGVQRRQRRVLDTSSTYVRGEENLDGWRPRGDSLIFDHQWELEKLTRLEEVERVRHTLLLREKLGIDKNIFCNKTVHDFTKSEKEVCNMVAKATNEPHASPVKLKKSTSKDVYEPWEMNEREKEIASKYVKLIQGRIPSKEPIVLSDVSPGDDTITDMTTSMMSSVVSSSSQESVYPRLCDYEQSAGIIVKSRSKSCIFRLSSPERARLQELQESILAGSGGDTASAPAPLGASSPLKESLVLYVPEVEEIRISPVIARKGYLNVLEHKTNGWKKRWVSVRRPYVFIFRDEKDPVERALINLATAQVEYSEDQLAMVKVPNTFSVVTKHRGYLLQTLGDKEVYDWLYAINPLLAGQIRSKLARKGPGANGIPISLAPPAATSTGVGLADTQAQANDPHASEYALTSIAITINADAAFLFLCFVCKIDLINFYINALARRNDVDSFVASRLSRVFIRVSVEAFFLGPLLIHQHHVFVEHDSLKIDNKVGILSILPAPTQVVWDREDEAREAKLRQRPVSALVKAVVSAPPYGQRKGWVPRNEDDFGDGGAFPEIHVAQYPLGMGEKGKETTSNALAVQLDAQGKVKYDLIARQGHSKDKIVYSKLTDLLPAEILTEDDPNIQKRSEEEAEETTEKTKRALEKITESKIAAAMPVRRAEKQGPAQYIRYTPSQQGQSFNSGAKQRVIRMVEAQVDPMEPPKFKINKKIPRGPPSPPAPVMHSPTKKVTVKEQKEWKIPPCISNWKNAKGYTIPLDKRLAADGRGLQQTHINENFAKLAEALYIADRKAREAVEMRAQLEKKLAQKEKEKKEDHLRQLAEKARNERAGLKTAAVLDKNEEIRDREQIRQDRHKERARERNLARAAPDKRSRLQRERERDISEQIALGMPAKNVNTTGDQAFDQRLFNTTKGMDSGYGHDDEYNVYDKPWRDTSSIGSHIYRPSKNIDQDNYGEDLEKLKSTSRFVPDKEFSGADRTGAGRSGPVQFEKEEEDPFGLDQFLKQAKRASNTAPTTATKRKDDGHSKKDDNRDKRLLLKYCGKPFCSIRHLLCILNKIGSTRGFCYPH</sequence>
<dbReference type="CDD" id="cd01233">
    <property type="entry name" value="PH_KIFIA_KIFIB"/>
    <property type="match status" value="1"/>
</dbReference>
<feature type="region of interest" description="Disordered" evidence="13">
    <location>
        <begin position="397"/>
        <end position="418"/>
    </location>
</feature>
<dbReference type="STRING" id="543379.A0A232FKZ6"/>
<reference evidence="16 17" key="1">
    <citation type="journal article" date="2017" name="Curr. Biol.">
        <title>The Evolution of Venom by Co-option of Single-Copy Genes.</title>
        <authorList>
            <person name="Martinson E.O."/>
            <person name="Mrinalini"/>
            <person name="Kelkar Y.D."/>
            <person name="Chang C.H."/>
            <person name="Werren J.H."/>
        </authorList>
    </citation>
    <scope>NUCLEOTIDE SEQUENCE [LARGE SCALE GENOMIC DNA]</scope>
    <source>
        <strain evidence="16 17">Alberta</strain>
        <tissue evidence="16">Whole body</tissue>
    </source>
</reference>
<dbReference type="GO" id="GO:0040012">
    <property type="term" value="P:regulation of locomotion"/>
    <property type="evidence" value="ECO:0007669"/>
    <property type="project" value="UniProtKB-ARBA"/>
</dbReference>
<dbReference type="InterPro" id="IPR000253">
    <property type="entry name" value="FHA_dom"/>
</dbReference>
<dbReference type="GO" id="GO:0005874">
    <property type="term" value="C:microtubule"/>
    <property type="evidence" value="ECO:0007669"/>
    <property type="project" value="UniProtKB-KW"/>
</dbReference>
<evidence type="ECO:0000256" key="10">
    <source>
        <dbReference type="ARBA" id="ARBA00056070"/>
    </source>
</evidence>
<comment type="subcellular location">
    <subcellularLocation>
        <location evidence="1">Cytoplasm</location>
        <location evidence="1">Cytoskeleton</location>
    </subcellularLocation>
</comment>
<dbReference type="GO" id="GO:0010975">
    <property type="term" value="P:regulation of neuron projection development"/>
    <property type="evidence" value="ECO:0007669"/>
    <property type="project" value="UniProtKB-ARBA"/>
</dbReference>
<dbReference type="Gene3D" id="2.30.29.30">
    <property type="entry name" value="Pleckstrin-homology domain (PH domain)/Phosphotyrosine-binding domain (PTB)"/>
    <property type="match status" value="1"/>
</dbReference>
<feature type="domain" description="Kinesin motor" evidence="15">
    <location>
        <begin position="3"/>
        <end position="352"/>
    </location>
</feature>
<dbReference type="Pfam" id="PF12473">
    <property type="entry name" value="DUF3694"/>
    <property type="match status" value="1"/>
</dbReference>
<dbReference type="InterPro" id="IPR032405">
    <property type="entry name" value="Kinesin_assoc"/>
</dbReference>
<dbReference type="InterPro" id="IPR019821">
    <property type="entry name" value="Kinesin_motor_CS"/>
</dbReference>
<keyword evidence="9" id="KW-0206">Cytoskeleton</keyword>
<dbReference type="GO" id="GO:0005681">
    <property type="term" value="C:spliceosomal complex"/>
    <property type="evidence" value="ECO:0007669"/>
    <property type="project" value="InterPro"/>
</dbReference>
<comment type="function">
    <text evidence="10">Required for presynaptic maturation, has a role in axonal transport of dense-core vesicles carrying synaptic vesicle precursors, components required for the morphological transformation of axonal growth cones to mature boutons.</text>
</comment>
<evidence type="ECO:0000256" key="3">
    <source>
        <dbReference type="ARBA" id="ARBA00022490"/>
    </source>
</evidence>
<dbReference type="EMBL" id="NNAY01000061">
    <property type="protein sequence ID" value="OXU31411.1"/>
    <property type="molecule type" value="Genomic_DNA"/>
</dbReference>
<evidence type="ECO:0000256" key="4">
    <source>
        <dbReference type="ARBA" id="ARBA00022701"/>
    </source>
</evidence>
<comment type="similarity">
    <text evidence="11">Belongs to the TRAFAC class myosin-kinesin ATPase superfamily. Kinesin family.</text>
</comment>
<dbReference type="GO" id="GO:0005524">
    <property type="term" value="F:ATP binding"/>
    <property type="evidence" value="ECO:0007669"/>
    <property type="project" value="UniProtKB-UniRule"/>
</dbReference>
<dbReference type="Proteomes" id="UP000215335">
    <property type="component" value="Unassembled WGS sequence"/>
</dbReference>
<dbReference type="InterPro" id="IPR008984">
    <property type="entry name" value="SMAD_FHA_dom_sf"/>
</dbReference>
<dbReference type="CDD" id="cd01365">
    <property type="entry name" value="KISc_KIF1A_KIF1B"/>
    <property type="match status" value="1"/>
</dbReference>
<dbReference type="InterPro" id="IPR022164">
    <property type="entry name" value="Kinesin-like"/>
</dbReference>
<feature type="compositionally biased region" description="Basic and acidic residues" evidence="13">
    <location>
        <begin position="1987"/>
        <end position="2005"/>
    </location>
</feature>
<evidence type="ECO:0000313" key="16">
    <source>
        <dbReference type="EMBL" id="OXU31411.1"/>
    </source>
</evidence>
<dbReference type="Pfam" id="PF00225">
    <property type="entry name" value="Kinesin"/>
    <property type="match status" value="1"/>
</dbReference>
<dbReference type="InterPro" id="IPR022140">
    <property type="entry name" value="Kinesin-like_KIF1-typ"/>
</dbReference>
<dbReference type="InterPro" id="IPR011993">
    <property type="entry name" value="PH-like_dom_sf"/>
</dbReference>
<feature type="compositionally biased region" description="Basic and acidic residues" evidence="13">
    <location>
        <begin position="400"/>
        <end position="411"/>
    </location>
</feature>
<dbReference type="SUPFAM" id="SSF52540">
    <property type="entry name" value="P-loop containing nucleoside triphosphate hydrolases"/>
    <property type="match status" value="1"/>
</dbReference>
<evidence type="ECO:0000256" key="8">
    <source>
        <dbReference type="ARBA" id="ARBA00023175"/>
    </source>
</evidence>
<dbReference type="PANTHER" id="PTHR47117:SF10">
    <property type="entry name" value="KINESIN-LIKE PROTEIN KIF1B"/>
    <property type="match status" value="1"/>
</dbReference>
<feature type="region of interest" description="Disordered" evidence="13">
    <location>
        <begin position="953"/>
        <end position="997"/>
    </location>
</feature>
<dbReference type="SMART" id="SM00233">
    <property type="entry name" value="PH"/>
    <property type="match status" value="1"/>
</dbReference>
<dbReference type="InterPro" id="IPR004015">
    <property type="entry name" value="SKI-int_prot_SKIP_SNW-dom"/>
</dbReference>
<keyword evidence="5 11" id="KW-0547">Nucleotide-binding</keyword>
<dbReference type="GO" id="GO:0051222">
    <property type="term" value="P:positive regulation of protein transport"/>
    <property type="evidence" value="ECO:0007669"/>
    <property type="project" value="UniProtKB-ARBA"/>
</dbReference>
<accession>A0A232FKZ6</accession>
<protein>
    <recommendedName>
        <fullName evidence="2">Kinesin-like protein unc-104</fullName>
    </recommendedName>
</protein>
<dbReference type="GO" id="GO:0030425">
    <property type="term" value="C:dendrite"/>
    <property type="evidence" value="ECO:0007669"/>
    <property type="project" value="UniProtKB-ARBA"/>
</dbReference>
<feature type="region of interest" description="Disordered" evidence="13">
    <location>
        <begin position="2208"/>
        <end position="2243"/>
    </location>
</feature>
<feature type="region of interest" description="Disordered" evidence="13">
    <location>
        <begin position="1985"/>
        <end position="2005"/>
    </location>
</feature>
<dbReference type="Pfam" id="PF00498">
    <property type="entry name" value="FHA"/>
    <property type="match status" value="1"/>
</dbReference>
<dbReference type="Pfam" id="PF12423">
    <property type="entry name" value="KIF1B"/>
    <property type="match status" value="1"/>
</dbReference>
<comment type="caution">
    <text evidence="16">The sequence shown here is derived from an EMBL/GenBank/DDBJ whole genome shotgun (WGS) entry which is preliminary data.</text>
</comment>
<dbReference type="SUPFAM" id="SSF49879">
    <property type="entry name" value="SMAD/FHA domain"/>
    <property type="match status" value="1"/>
</dbReference>
<dbReference type="Gene3D" id="3.40.850.10">
    <property type="entry name" value="Kinesin motor domain"/>
    <property type="match status" value="1"/>
</dbReference>
<feature type="binding site" evidence="11">
    <location>
        <begin position="97"/>
        <end position="104"/>
    </location>
    <ligand>
        <name>ATP</name>
        <dbReference type="ChEBI" id="CHEBI:30616"/>
    </ligand>
</feature>